<feature type="compositionally biased region" description="Low complexity" evidence="1">
    <location>
        <begin position="45"/>
        <end position="54"/>
    </location>
</feature>
<organism evidence="2 3">
    <name type="scientific">Pseudogracilibacillus auburnensis</name>
    <dbReference type="NCBI Taxonomy" id="1494959"/>
    <lineage>
        <taxon>Bacteria</taxon>
        <taxon>Bacillati</taxon>
        <taxon>Bacillota</taxon>
        <taxon>Bacilli</taxon>
        <taxon>Bacillales</taxon>
        <taxon>Bacillaceae</taxon>
        <taxon>Pseudogracilibacillus</taxon>
    </lineage>
</organism>
<dbReference type="AlphaFoldDB" id="A0A2V3VP33"/>
<feature type="region of interest" description="Disordered" evidence="1">
    <location>
        <begin position="22"/>
        <end position="76"/>
    </location>
</feature>
<dbReference type="OrthoDB" id="2168541at2"/>
<dbReference type="PROSITE" id="PS51257">
    <property type="entry name" value="PROKAR_LIPOPROTEIN"/>
    <property type="match status" value="1"/>
</dbReference>
<protein>
    <recommendedName>
        <fullName evidence="4">Lipoprotein</fullName>
    </recommendedName>
</protein>
<dbReference type="EMBL" id="QJJQ01000015">
    <property type="protein sequence ID" value="PXW83592.1"/>
    <property type="molecule type" value="Genomic_DNA"/>
</dbReference>
<name>A0A2V3VP33_9BACI</name>
<reference evidence="2 3" key="1">
    <citation type="submission" date="2018-05" db="EMBL/GenBank/DDBJ databases">
        <title>Genomic Encyclopedia of Type Strains, Phase IV (KMG-IV): sequencing the most valuable type-strain genomes for metagenomic binning, comparative biology and taxonomic classification.</title>
        <authorList>
            <person name="Goeker M."/>
        </authorList>
    </citation>
    <scope>NUCLEOTIDE SEQUENCE [LARGE SCALE GENOMIC DNA]</scope>
    <source>
        <strain evidence="2 3">DSM 28556</strain>
    </source>
</reference>
<dbReference type="RefSeq" id="WP_158525699.1">
    <property type="nucleotide sequence ID" value="NZ_JADIJL010000019.1"/>
</dbReference>
<dbReference type="Proteomes" id="UP000247978">
    <property type="component" value="Unassembled WGS sequence"/>
</dbReference>
<proteinExistence type="predicted"/>
<evidence type="ECO:0008006" key="4">
    <source>
        <dbReference type="Google" id="ProtNLM"/>
    </source>
</evidence>
<evidence type="ECO:0000313" key="3">
    <source>
        <dbReference type="Proteomes" id="UP000247978"/>
    </source>
</evidence>
<gene>
    <name evidence="2" type="ORF">DFR56_11565</name>
</gene>
<accession>A0A2V3VP33</accession>
<comment type="caution">
    <text evidence="2">The sequence shown here is derived from an EMBL/GenBank/DDBJ whole genome shotgun (WGS) entry which is preliminary data.</text>
</comment>
<feature type="compositionally biased region" description="Basic and acidic residues" evidence="1">
    <location>
        <begin position="23"/>
        <end position="44"/>
    </location>
</feature>
<evidence type="ECO:0000313" key="2">
    <source>
        <dbReference type="EMBL" id="PXW83592.1"/>
    </source>
</evidence>
<evidence type="ECO:0000256" key="1">
    <source>
        <dbReference type="SAM" id="MobiDB-lite"/>
    </source>
</evidence>
<sequence length="146" mass="16838">MQKLIILFVSSTLLLGITACSQKDTDQQQEESEKQAKTEEHTEQNVDQNEVAVQENEEEGQKEAENEQQDIPDTIAHMEEATILADHIDFSNLHAKVETDNANKRVILFQDNDHSKKYKSIFIKNDQRLKIIDLKNDGLIYNDIIR</sequence>
<keyword evidence="3" id="KW-1185">Reference proteome</keyword>